<sequence length="204" mass="21679">MALPSSAMYTALCVLPTCLGFWKSEYGVSYAYGVSLALVASHALFIGEPLTSTVAVAHATLLLCYGVRLCLFLLYRELTIPYFREFKEKIEERAKARGSRLSRTPFVLGCSFLYAGLAAPMILTASADPSPITCYLLGVAFVGWALAAVGDAQKTIFKARLGGAEPPSAPGGTLHRRGGIRGVESRLLGGNHLTSEENGRSGTG</sequence>
<name>A0AAE0GQX2_9CHLO</name>
<dbReference type="EMBL" id="LGRX02003173">
    <property type="protein sequence ID" value="KAK3282745.1"/>
    <property type="molecule type" value="Genomic_DNA"/>
</dbReference>
<proteinExistence type="predicted"/>
<feature type="transmembrane region" description="Helical" evidence="1">
    <location>
        <begin position="105"/>
        <end position="123"/>
    </location>
</feature>
<keyword evidence="1" id="KW-0472">Membrane</keyword>
<accession>A0AAE0GQX2</accession>
<feature type="transmembrane region" description="Helical" evidence="1">
    <location>
        <begin position="129"/>
        <end position="150"/>
    </location>
</feature>
<organism evidence="2 3">
    <name type="scientific">Cymbomonas tetramitiformis</name>
    <dbReference type="NCBI Taxonomy" id="36881"/>
    <lineage>
        <taxon>Eukaryota</taxon>
        <taxon>Viridiplantae</taxon>
        <taxon>Chlorophyta</taxon>
        <taxon>Pyramimonadophyceae</taxon>
        <taxon>Pyramimonadales</taxon>
        <taxon>Pyramimonadaceae</taxon>
        <taxon>Cymbomonas</taxon>
    </lineage>
</organism>
<protein>
    <submittedName>
        <fullName evidence="2">Uncharacterized protein</fullName>
    </submittedName>
</protein>
<gene>
    <name evidence="2" type="ORF">CYMTET_9526</name>
</gene>
<dbReference type="InterPro" id="IPR010721">
    <property type="entry name" value="UstE-like"/>
</dbReference>
<feature type="transmembrane region" description="Helical" evidence="1">
    <location>
        <begin position="29"/>
        <end position="47"/>
    </location>
</feature>
<feature type="transmembrane region" description="Helical" evidence="1">
    <location>
        <begin position="53"/>
        <end position="75"/>
    </location>
</feature>
<dbReference type="Pfam" id="PF06966">
    <property type="entry name" value="DUF1295"/>
    <property type="match status" value="1"/>
</dbReference>
<dbReference type="AlphaFoldDB" id="A0AAE0GQX2"/>
<reference evidence="2 3" key="1">
    <citation type="journal article" date="2015" name="Genome Biol. Evol.">
        <title>Comparative Genomics of a Bacterivorous Green Alga Reveals Evolutionary Causalities and Consequences of Phago-Mixotrophic Mode of Nutrition.</title>
        <authorList>
            <person name="Burns J.A."/>
            <person name="Paasch A."/>
            <person name="Narechania A."/>
            <person name="Kim E."/>
        </authorList>
    </citation>
    <scope>NUCLEOTIDE SEQUENCE [LARGE SCALE GENOMIC DNA]</scope>
    <source>
        <strain evidence="2 3">PLY_AMNH</strain>
    </source>
</reference>
<keyword evidence="1" id="KW-0812">Transmembrane</keyword>
<dbReference type="Proteomes" id="UP001190700">
    <property type="component" value="Unassembled WGS sequence"/>
</dbReference>
<evidence type="ECO:0000313" key="2">
    <source>
        <dbReference type="EMBL" id="KAK3282745.1"/>
    </source>
</evidence>
<feature type="transmembrane region" description="Helical" evidence="1">
    <location>
        <begin position="6"/>
        <end position="22"/>
    </location>
</feature>
<keyword evidence="3" id="KW-1185">Reference proteome</keyword>
<comment type="caution">
    <text evidence="2">The sequence shown here is derived from an EMBL/GenBank/DDBJ whole genome shotgun (WGS) entry which is preliminary data.</text>
</comment>
<keyword evidence="1" id="KW-1133">Transmembrane helix</keyword>
<evidence type="ECO:0000313" key="3">
    <source>
        <dbReference type="Proteomes" id="UP001190700"/>
    </source>
</evidence>
<evidence type="ECO:0000256" key="1">
    <source>
        <dbReference type="SAM" id="Phobius"/>
    </source>
</evidence>